<feature type="compositionally biased region" description="Basic and acidic residues" evidence="3">
    <location>
        <begin position="973"/>
        <end position="989"/>
    </location>
</feature>
<keyword evidence="1" id="KW-0539">Nucleus</keyword>
<feature type="compositionally biased region" description="Pro residues" evidence="3">
    <location>
        <begin position="104"/>
        <end position="113"/>
    </location>
</feature>
<dbReference type="OrthoDB" id="5244761at2759"/>
<feature type="compositionally biased region" description="Polar residues" evidence="3">
    <location>
        <begin position="667"/>
        <end position="676"/>
    </location>
</feature>
<dbReference type="GO" id="GO:0008270">
    <property type="term" value="F:zinc ion binding"/>
    <property type="evidence" value="ECO:0007669"/>
    <property type="project" value="InterPro"/>
</dbReference>
<dbReference type="PANTHER" id="PTHR47785:SF4">
    <property type="entry name" value="ZN(II)2CYS6 TRANSCRIPTION FACTOR (EUROFUNG)"/>
    <property type="match status" value="1"/>
</dbReference>
<name>A0A165A774_XYLHT</name>
<dbReference type="Gene3D" id="4.10.240.10">
    <property type="entry name" value="Zn(2)-C6 fungal-type DNA-binding domain"/>
    <property type="match status" value="1"/>
</dbReference>
<evidence type="ECO:0000256" key="2">
    <source>
        <dbReference type="SAM" id="Coils"/>
    </source>
</evidence>
<dbReference type="EMBL" id="KV407464">
    <property type="protein sequence ID" value="KZF20052.1"/>
    <property type="molecule type" value="Genomic_DNA"/>
</dbReference>
<dbReference type="STRING" id="1328760.A0A165A774"/>
<dbReference type="PANTHER" id="PTHR47785">
    <property type="entry name" value="ZN(II)2CYS6 TRANSCRIPTION FACTOR (EUROFUNG)-RELATED-RELATED"/>
    <property type="match status" value="1"/>
</dbReference>
<dbReference type="InterPro" id="IPR001138">
    <property type="entry name" value="Zn2Cys6_DnaBD"/>
</dbReference>
<feature type="compositionally biased region" description="Pro residues" evidence="3">
    <location>
        <begin position="73"/>
        <end position="89"/>
    </location>
</feature>
<feature type="compositionally biased region" description="Low complexity" evidence="3">
    <location>
        <begin position="114"/>
        <end position="124"/>
    </location>
</feature>
<dbReference type="SMART" id="SM00066">
    <property type="entry name" value="GAL4"/>
    <property type="match status" value="1"/>
</dbReference>
<dbReference type="OMA" id="RDKGTEC"/>
<dbReference type="Proteomes" id="UP000076632">
    <property type="component" value="Unassembled WGS sequence"/>
</dbReference>
<dbReference type="InterPro" id="IPR036864">
    <property type="entry name" value="Zn2-C6_fun-type_DNA-bd_sf"/>
</dbReference>
<sequence length="1107" mass="121597">MDTADPEAKRPRLGSYSGPPQSQWASELPPHHHTNHVRAPQPPPSHLPPPLSYEPMSAEGRALPHPMSHSYNNPPPHPGYSAPVDPPRPFHPEQVFPRPGSATVPPPPPPPPTTTQTDSQQHPQLRPLAVPTVHDGPQHQQHLMDHHPLSLPHPPPHPHHHGPPVHESLPNGVVHHGMSLPHPHEPMPGSAIDHNGSYGPSPVSAPPAYGPGIPFGPPALVTSIVGPPRRKAIRATQACDACRARKAKCDEGRPSCGFCKETQNTCVYRDVPPAKQDRAQTQMAEQQAQIIEALNALRAEFAELRKDYFTDKARHMQVLQSPKSEPVDSVAFAAQSFVPPERPAPERASQQSRVETPTHRDSEAPNAYAPTMSRAESMNTEDIKVEERIGELSIPIEHTTAAQKLLRWPSIADLAKASGVVNENYVMEGEERRGLLRLYGRGEGLDSFDGGRPGPLSPAASRSSEQDGRIMSPASPPSEGLWGTGLSPPAMETYRALPEQNPFTSGAHQASYLKLDAKTIYRLFESYVKNVHILHPFLDKPRLSKMIETFVARYATSTSNGLETPHRDSQREYHAPSHRGPKRKRSLGSTASHSLPSNGSSPNQQSNMATLPERSISTALVLLVLALGRICEHKDPLPALVSEYGQWDPPGTYASFPVQLDSPPMLTKQSPSSRSPSDWGRPTPPSRRPSIETLASEERRDLHLKNIDVIPGLAYYAYATDILGNLHGGNDLPHIQANLLAGLYAGQLARVIESWAWINSASRACQVLIHPTKFTQEKDDVRRDLIVFAFWTCLQLESDILAELDLPASGISRYEDSGIGFPLGVSLGLPPDALGEKPETLMMMYYSAQIQLRKILNRAHSALYSTDKNSKHAGWSNLTSKDLADQLQSWRETLPTRMRWSDTDPPATDINAARLRGKYYGALYIIHRPFLHHAIHPLQVPGSARGSKSSSACVSDRQGGQDSPVFQNLTSDNSRRDSKGMPPPRRDVSDSTQTVQEAAEICIKAAMQSTIAFDGVHKRPIVTNIFGTAHAQFGNMLVLAATYRSNLGHLVPRKKLDALLIRTIYFLRNHDNISPTLRYDGIILEGIRNKLFGNQIASSSFSSTGSQ</sequence>
<dbReference type="AlphaFoldDB" id="A0A165A774"/>
<keyword evidence="6" id="KW-1185">Reference proteome</keyword>
<feature type="compositionally biased region" description="Low complexity" evidence="3">
    <location>
        <begin position="594"/>
        <end position="607"/>
    </location>
</feature>
<feature type="region of interest" description="Disordered" evidence="3">
    <location>
        <begin position="337"/>
        <end position="378"/>
    </location>
</feature>
<dbReference type="CDD" id="cd12148">
    <property type="entry name" value="fungal_TF_MHR"/>
    <property type="match status" value="1"/>
</dbReference>
<dbReference type="InterPro" id="IPR053181">
    <property type="entry name" value="EcdB-like_regulator"/>
</dbReference>
<dbReference type="Pfam" id="PF00172">
    <property type="entry name" value="Zn_clus"/>
    <property type="match status" value="1"/>
</dbReference>
<feature type="compositionally biased region" description="Polar residues" evidence="3">
    <location>
        <begin position="946"/>
        <end position="972"/>
    </location>
</feature>
<dbReference type="PROSITE" id="PS00463">
    <property type="entry name" value="ZN2_CY6_FUNGAL_1"/>
    <property type="match status" value="1"/>
</dbReference>
<feature type="domain" description="Zn(2)-C6 fungal-type" evidence="4">
    <location>
        <begin position="238"/>
        <end position="268"/>
    </location>
</feature>
<protein>
    <recommendedName>
        <fullName evidence="4">Zn(2)-C6 fungal-type domain-containing protein</fullName>
    </recommendedName>
</protein>
<dbReference type="GO" id="GO:0000981">
    <property type="term" value="F:DNA-binding transcription factor activity, RNA polymerase II-specific"/>
    <property type="evidence" value="ECO:0007669"/>
    <property type="project" value="InterPro"/>
</dbReference>
<feature type="compositionally biased region" description="Basic residues" evidence="3">
    <location>
        <begin position="576"/>
        <end position="586"/>
    </location>
</feature>
<evidence type="ECO:0000256" key="1">
    <source>
        <dbReference type="ARBA" id="ARBA00023242"/>
    </source>
</evidence>
<proteinExistence type="predicted"/>
<evidence type="ECO:0000256" key="3">
    <source>
        <dbReference type="SAM" id="MobiDB-lite"/>
    </source>
</evidence>
<evidence type="ECO:0000313" key="5">
    <source>
        <dbReference type="EMBL" id="KZF20052.1"/>
    </source>
</evidence>
<feature type="region of interest" description="Disordered" evidence="3">
    <location>
        <begin position="655"/>
        <end position="690"/>
    </location>
</feature>
<dbReference type="SUPFAM" id="SSF57701">
    <property type="entry name" value="Zn2/Cys6 DNA-binding domain"/>
    <property type="match status" value="1"/>
</dbReference>
<feature type="region of interest" description="Disordered" evidence="3">
    <location>
        <begin position="941"/>
        <end position="993"/>
    </location>
</feature>
<evidence type="ECO:0000313" key="6">
    <source>
        <dbReference type="Proteomes" id="UP000076632"/>
    </source>
</evidence>
<evidence type="ECO:0000259" key="4">
    <source>
        <dbReference type="PROSITE" id="PS50048"/>
    </source>
</evidence>
<feature type="compositionally biased region" description="Basic and acidic residues" evidence="3">
    <location>
        <begin position="564"/>
        <end position="575"/>
    </location>
</feature>
<organism evidence="5 6">
    <name type="scientific">Xylona heveae (strain CBS 132557 / TC161)</name>
    <dbReference type="NCBI Taxonomy" id="1328760"/>
    <lineage>
        <taxon>Eukaryota</taxon>
        <taxon>Fungi</taxon>
        <taxon>Dikarya</taxon>
        <taxon>Ascomycota</taxon>
        <taxon>Pezizomycotina</taxon>
        <taxon>Xylonomycetes</taxon>
        <taxon>Xylonales</taxon>
        <taxon>Xylonaceae</taxon>
        <taxon>Xylona</taxon>
    </lineage>
</organism>
<dbReference type="InParanoid" id="A0A165A774"/>
<dbReference type="RefSeq" id="XP_018185607.1">
    <property type="nucleotide sequence ID" value="XM_018335455.1"/>
</dbReference>
<dbReference type="GeneID" id="28900592"/>
<feature type="region of interest" description="Disordered" evidence="3">
    <location>
        <begin position="1"/>
        <end position="167"/>
    </location>
</feature>
<feature type="region of interest" description="Disordered" evidence="3">
    <location>
        <begin position="446"/>
        <end position="490"/>
    </location>
</feature>
<feature type="coiled-coil region" evidence="2">
    <location>
        <begin position="276"/>
        <end position="307"/>
    </location>
</feature>
<gene>
    <name evidence="5" type="ORF">L228DRAFT_270807</name>
</gene>
<reference evidence="5 6" key="1">
    <citation type="journal article" date="2016" name="Fungal Biol.">
        <title>The genome of Xylona heveae provides a window into fungal endophytism.</title>
        <authorList>
            <person name="Gazis R."/>
            <person name="Kuo A."/>
            <person name="Riley R."/>
            <person name="LaButti K."/>
            <person name="Lipzen A."/>
            <person name="Lin J."/>
            <person name="Amirebrahimi M."/>
            <person name="Hesse C.N."/>
            <person name="Spatafora J.W."/>
            <person name="Henrissat B."/>
            <person name="Hainaut M."/>
            <person name="Grigoriev I.V."/>
            <person name="Hibbett D.S."/>
        </authorList>
    </citation>
    <scope>NUCLEOTIDE SEQUENCE [LARGE SCALE GENOMIC DNA]</scope>
    <source>
        <strain evidence="5 6">TC161</strain>
    </source>
</reference>
<dbReference type="PROSITE" id="PS50048">
    <property type="entry name" value="ZN2_CY6_FUNGAL_2"/>
    <property type="match status" value="1"/>
</dbReference>
<dbReference type="CDD" id="cd00067">
    <property type="entry name" value="GAL4"/>
    <property type="match status" value="1"/>
</dbReference>
<feature type="region of interest" description="Disordered" evidence="3">
    <location>
        <begin position="557"/>
        <end position="608"/>
    </location>
</feature>
<feature type="compositionally biased region" description="Basic and acidic residues" evidence="3">
    <location>
        <begin position="1"/>
        <end position="10"/>
    </location>
</feature>
<keyword evidence="2" id="KW-0175">Coiled coil</keyword>
<accession>A0A165A774</accession>
<feature type="compositionally biased region" description="Pro residues" evidence="3">
    <location>
        <begin position="40"/>
        <end position="52"/>
    </location>
</feature>